<organism evidence="2 3">
    <name type="scientific">Anaerorhabdus furcosa</name>
    <dbReference type="NCBI Taxonomy" id="118967"/>
    <lineage>
        <taxon>Bacteria</taxon>
        <taxon>Bacillati</taxon>
        <taxon>Bacillota</taxon>
        <taxon>Erysipelotrichia</taxon>
        <taxon>Erysipelotrichales</taxon>
        <taxon>Erysipelotrichaceae</taxon>
        <taxon>Anaerorhabdus</taxon>
    </lineage>
</organism>
<protein>
    <submittedName>
        <fullName evidence="2">Metal-dependent hydrolase, endonuclease/exonuclease/phosphatase family</fullName>
    </submittedName>
</protein>
<sequence>MLVIKMSTYRIATFNLKNDMPLTRKFLRWQTRKDAVMECIKEIDADILGVQEYTIEMAKSLAPLKSIYTTVGSPRNKKPKESSERTDIFFKKDKFNCLEYRTFWLSNSPDKKGSRLFFSPFPRICTMAKLEDKKTKDVLWIFNTHLDHLLPFNRNKETKILIESIAKDTNIKNIVLMGDLNTNIESNAVKALLNNPIYPLFSVYKNIDISNTMHYGSGRLKESKLPIDYIFVGKEFRVLSTHIIRDEFEGLYPSDHYPVVTEIEFK</sequence>
<dbReference type="RefSeq" id="WP_078712547.1">
    <property type="nucleotide sequence ID" value="NZ_FUWY01000007.1"/>
</dbReference>
<dbReference type="PANTHER" id="PTHR12121:SF36">
    <property type="entry name" value="ENDONUCLEASE_EXONUCLEASE_PHOSPHATASE DOMAIN-CONTAINING PROTEIN"/>
    <property type="match status" value="1"/>
</dbReference>
<evidence type="ECO:0000259" key="1">
    <source>
        <dbReference type="Pfam" id="PF03372"/>
    </source>
</evidence>
<keyword evidence="2" id="KW-0378">Hydrolase</keyword>
<dbReference type="SUPFAM" id="SSF56219">
    <property type="entry name" value="DNase I-like"/>
    <property type="match status" value="1"/>
</dbReference>
<dbReference type="CDD" id="cd09083">
    <property type="entry name" value="EEP-1"/>
    <property type="match status" value="1"/>
</dbReference>
<evidence type="ECO:0000313" key="2">
    <source>
        <dbReference type="EMBL" id="SJZ94846.1"/>
    </source>
</evidence>
<dbReference type="InterPro" id="IPR005135">
    <property type="entry name" value="Endo/exonuclease/phosphatase"/>
</dbReference>
<dbReference type="Proteomes" id="UP000243297">
    <property type="component" value="Unassembled WGS sequence"/>
</dbReference>
<dbReference type="Gene3D" id="3.60.10.10">
    <property type="entry name" value="Endonuclease/exonuclease/phosphatase"/>
    <property type="match status" value="1"/>
</dbReference>
<dbReference type="Pfam" id="PF03372">
    <property type="entry name" value="Exo_endo_phos"/>
    <property type="match status" value="1"/>
</dbReference>
<dbReference type="InterPro" id="IPR036691">
    <property type="entry name" value="Endo/exonu/phosph_ase_sf"/>
</dbReference>
<accession>A0A1T4PU51</accession>
<keyword evidence="2" id="KW-0269">Exonuclease</keyword>
<keyword evidence="3" id="KW-1185">Reference proteome</keyword>
<dbReference type="EMBL" id="FUWY01000007">
    <property type="protein sequence ID" value="SJZ94846.1"/>
    <property type="molecule type" value="Genomic_DNA"/>
</dbReference>
<dbReference type="STRING" id="118967.SAMN02745191_2151"/>
<dbReference type="GO" id="GO:0004519">
    <property type="term" value="F:endonuclease activity"/>
    <property type="evidence" value="ECO:0007669"/>
    <property type="project" value="UniProtKB-KW"/>
</dbReference>
<dbReference type="GO" id="GO:0000175">
    <property type="term" value="F:3'-5'-RNA exonuclease activity"/>
    <property type="evidence" value="ECO:0007669"/>
    <property type="project" value="TreeGrafter"/>
</dbReference>
<proteinExistence type="predicted"/>
<dbReference type="OrthoDB" id="9793162at2"/>
<feature type="domain" description="Endonuclease/exonuclease/phosphatase" evidence="1">
    <location>
        <begin position="12"/>
        <end position="256"/>
    </location>
</feature>
<name>A0A1T4PU51_9FIRM</name>
<evidence type="ECO:0000313" key="3">
    <source>
        <dbReference type="Proteomes" id="UP000243297"/>
    </source>
</evidence>
<dbReference type="AlphaFoldDB" id="A0A1T4PU51"/>
<dbReference type="InterPro" id="IPR050410">
    <property type="entry name" value="CCR4/nocturin_mRNA_transcr"/>
</dbReference>
<gene>
    <name evidence="2" type="ORF">SAMN02745191_2151</name>
</gene>
<dbReference type="PANTHER" id="PTHR12121">
    <property type="entry name" value="CARBON CATABOLITE REPRESSOR PROTEIN 4"/>
    <property type="match status" value="1"/>
</dbReference>
<keyword evidence="2" id="KW-0540">Nuclease</keyword>
<reference evidence="3" key="1">
    <citation type="submission" date="2017-02" db="EMBL/GenBank/DDBJ databases">
        <authorList>
            <person name="Varghese N."/>
            <person name="Submissions S."/>
        </authorList>
    </citation>
    <scope>NUCLEOTIDE SEQUENCE [LARGE SCALE GENOMIC DNA]</scope>
    <source>
        <strain evidence="3">ATCC 25662</strain>
    </source>
</reference>
<keyword evidence="2" id="KW-0255">Endonuclease</keyword>